<protein>
    <submittedName>
        <fullName evidence="1">Uncharacterized protein</fullName>
    </submittedName>
</protein>
<evidence type="ECO:0000313" key="1">
    <source>
        <dbReference type="EMBL" id="AEF04965.1"/>
    </source>
</evidence>
<keyword evidence="2" id="KW-1185">Reference proteome</keyword>
<gene>
    <name evidence="1" type="ordered locus">ambt_17315</name>
</gene>
<dbReference type="HOGENOM" id="CLU_2566297_0_0_6"/>
<dbReference type="EMBL" id="CP002339">
    <property type="protein sequence ID" value="AEF04965.1"/>
    <property type="molecule type" value="Genomic_DNA"/>
</dbReference>
<dbReference type="AlphaFoldDB" id="F5ZFA9"/>
<name>F5ZFA9_ALTNA</name>
<accession>F5ZFA9</accession>
<dbReference type="KEGG" id="alt:ambt_17315"/>
<dbReference type="Proteomes" id="UP000000683">
    <property type="component" value="Chromosome"/>
</dbReference>
<sequence>MATIAPPVAVRAIMAATTYLNNGEKCSLFNDGLLFWLKATYWLRAALWAHGYLLAQGCSWRWAFALALATDSTWVGYNLIQ</sequence>
<reference evidence="1 2" key="1">
    <citation type="journal article" date="2011" name="J. Bacteriol.">
        <title>Complete genome sequence of the polycyclic aromatic hydrocarbon-degrading bacterium Alteromonas sp. strain SN2.</title>
        <authorList>
            <person name="Jin H.M."/>
            <person name="Jeong H."/>
            <person name="Moon E.J."/>
            <person name="Math R.K."/>
            <person name="Lee K."/>
            <person name="Kim H.J."/>
            <person name="Jeon C.O."/>
            <person name="Oh T.K."/>
            <person name="Kim J.F."/>
        </authorList>
    </citation>
    <scope>NUCLEOTIDE SEQUENCE [LARGE SCALE GENOMIC DNA]</scope>
    <source>
        <strain evidence="2">JCM 17741 / KACC 18427 / KCTC 11700BP / SN2</strain>
    </source>
</reference>
<organism evidence="1 2">
    <name type="scientific">Alteromonas naphthalenivorans</name>
    <dbReference type="NCBI Taxonomy" id="715451"/>
    <lineage>
        <taxon>Bacteria</taxon>
        <taxon>Pseudomonadati</taxon>
        <taxon>Pseudomonadota</taxon>
        <taxon>Gammaproteobacteria</taxon>
        <taxon>Alteromonadales</taxon>
        <taxon>Alteromonadaceae</taxon>
        <taxon>Alteromonas/Salinimonas group</taxon>
        <taxon>Alteromonas</taxon>
    </lineage>
</organism>
<proteinExistence type="predicted"/>
<evidence type="ECO:0000313" key="2">
    <source>
        <dbReference type="Proteomes" id="UP000000683"/>
    </source>
</evidence>